<evidence type="ECO:0000256" key="1">
    <source>
        <dbReference type="ARBA" id="ARBA00023002"/>
    </source>
</evidence>
<dbReference type="GO" id="GO:0000166">
    <property type="term" value="F:nucleotide binding"/>
    <property type="evidence" value="ECO:0007669"/>
    <property type="project" value="InterPro"/>
</dbReference>
<comment type="caution">
    <text evidence="4">The sequence shown here is derived from an EMBL/GenBank/DDBJ whole genome shotgun (WGS) entry which is preliminary data.</text>
</comment>
<dbReference type="InterPro" id="IPR050463">
    <property type="entry name" value="Gfo/Idh/MocA_oxidrdct_glycsds"/>
</dbReference>
<dbReference type="GO" id="GO:0016491">
    <property type="term" value="F:oxidoreductase activity"/>
    <property type="evidence" value="ECO:0007669"/>
    <property type="project" value="UniProtKB-KW"/>
</dbReference>
<protein>
    <submittedName>
        <fullName evidence="4">Gfo/Idh/MocA family oxidoreductase</fullName>
    </submittedName>
</protein>
<sequence>MSTTNKIRLGIIGAGNIGNVHMNIFKQLPDDTVIVATTDSYLPLAEKRAAEHGIPKVYPSADELIADPEIDAVIIGVPNQYHAPIAVKALQAGKHVLLEKPMAIDVSSARDIVRAQRESGKVLMIPHQMRWEWLPLQVKEQIDNGALGHIYNAKVGWFRRKGIPGWGTWFTQRDESGGGPLIDIGVHMLDLGFFFLGDRKPVSVYGSTYAEFGPKKRGIGTWGTPNWNGRFDVEDLATALIKMDDGSTLSLEVSWAVHMDTDSQHFIHLMGSEGGASIRGNQGKLLTETFQRATEVSLTPPANDEGGRIRVSRHFIECIREGKQPTTSALAGFTNNLILDAIYESSRTGHEVILDWNI</sequence>
<evidence type="ECO:0000259" key="3">
    <source>
        <dbReference type="Pfam" id="PF22725"/>
    </source>
</evidence>
<dbReference type="PANTHER" id="PTHR43818">
    <property type="entry name" value="BCDNA.GH03377"/>
    <property type="match status" value="1"/>
</dbReference>
<dbReference type="Pfam" id="PF22725">
    <property type="entry name" value="GFO_IDH_MocA_C3"/>
    <property type="match status" value="1"/>
</dbReference>
<organism evidence="4 5">
    <name type="scientific">Paenibacillus foliorum</name>
    <dbReference type="NCBI Taxonomy" id="2654974"/>
    <lineage>
        <taxon>Bacteria</taxon>
        <taxon>Bacillati</taxon>
        <taxon>Bacillota</taxon>
        <taxon>Bacilli</taxon>
        <taxon>Bacillales</taxon>
        <taxon>Paenibacillaceae</taxon>
        <taxon>Paenibacillus</taxon>
    </lineage>
</organism>
<dbReference type="Gene3D" id="3.40.50.720">
    <property type="entry name" value="NAD(P)-binding Rossmann-like Domain"/>
    <property type="match status" value="1"/>
</dbReference>
<feature type="domain" description="GFO/IDH/MocA-like oxidoreductase" evidence="3">
    <location>
        <begin position="137"/>
        <end position="276"/>
    </location>
</feature>
<feature type="domain" description="Gfo/Idh/MocA-like oxidoreductase N-terminal" evidence="2">
    <location>
        <begin position="7"/>
        <end position="125"/>
    </location>
</feature>
<gene>
    <name evidence="4" type="ORF">GC093_28690</name>
</gene>
<evidence type="ECO:0000313" key="4">
    <source>
        <dbReference type="EMBL" id="NOU97174.1"/>
    </source>
</evidence>
<dbReference type="RefSeq" id="WP_171655425.1">
    <property type="nucleotide sequence ID" value="NZ_WHOD01000109.1"/>
</dbReference>
<dbReference type="Gene3D" id="3.30.360.10">
    <property type="entry name" value="Dihydrodipicolinate Reductase, domain 2"/>
    <property type="match status" value="1"/>
</dbReference>
<dbReference type="SUPFAM" id="SSF51735">
    <property type="entry name" value="NAD(P)-binding Rossmann-fold domains"/>
    <property type="match status" value="1"/>
</dbReference>
<evidence type="ECO:0000259" key="2">
    <source>
        <dbReference type="Pfam" id="PF01408"/>
    </source>
</evidence>
<dbReference type="AlphaFoldDB" id="A0A972GUM5"/>
<proteinExistence type="predicted"/>
<dbReference type="PANTHER" id="PTHR43818:SF11">
    <property type="entry name" value="BCDNA.GH03377"/>
    <property type="match status" value="1"/>
</dbReference>
<dbReference type="Proteomes" id="UP000641588">
    <property type="component" value="Unassembled WGS sequence"/>
</dbReference>
<dbReference type="InterPro" id="IPR036291">
    <property type="entry name" value="NAD(P)-bd_dom_sf"/>
</dbReference>
<reference evidence="4" key="1">
    <citation type="submission" date="2019-10" db="EMBL/GenBank/DDBJ databases">
        <title>Description of Paenibacillus glebae sp. nov.</title>
        <authorList>
            <person name="Carlier A."/>
            <person name="Qi S."/>
        </authorList>
    </citation>
    <scope>NUCLEOTIDE SEQUENCE</scope>
    <source>
        <strain evidence="4">LMG 31456</strain>
    </source>
</reference>
<dbReference type="EMBL" id="WHOD01000109">
    <property type="protein sequence ID" value="NOU97174.1"/>
    <property type="molecule type" value="Genomic_DNA"/>
</dbReference>
<accession>A0A972GUM5</accession>
<name>A0A972GUM5_9BACL</name>
<dbReference type="InterPro" id="IPR055170">
    <property type="entry name" value="GFO_IDH_MocA-like_dom"/>
</dbReference>
<dbReference type="SUPFAM" id="SSF55347">
    <property type="entry name" value="Glyceraldehyde-3-phosphate dehydrogenase-like, C-terminal domain"/>
    <property type="match status" value="1"/>
</dbReference>
<keyword evidence="1" id="KW-0560">Oxidoreductase</keyword>
<dbReference type="InterPro" id="IPR000683">
    <property type="entry name" value="Gfo/Idh/MocA-like_OxRdtase_N"/>
</dbReference>
<keyword evidence="5" id="KW-1185">Reference proteome</keyword>
<dbReference type="Pfam" id="PF01408">
    <property type="entry name" value="GFO_IDH_MocA"/>
    <property type="match status" value="1"/>
</dbReference>
<evidence type="ECO:0000313" key="5">
    <source>
        <dbReference type="Proteomes" id="UP000641588"/>
    </source>
</evidence>